<name>A0AA37T080_9ALTE</name>
<evidence type="ECO:0000256" key="8">
    <source>
        <dbReference type="SAM" id="MobiDB-lite"/>
    </source>
</evidence>
<dbReference type="InterPro" id="IPR017441">
    <property type="entry name" value="Protein_kinase_ATP_BS"/>
</dbReference>
<dbReference type="SUPFAM" id="SSF103190">
    <property type="entry name" value="Sensory domain-like"/>
    <property type="match status" value="1"/>
</dbReference>
<dbReference type="GO" id="GO:0007165">
    <property type="term" value="P:signal transduction"/>
    <property type="evidence" value="ECO:0007669"/>
    <property type="project" value="InterPro"/>
</dbReference>
<keyword evidence="13" id="KW-1185">Reference proteome</keyword>
<feature type="transmembrane region" description="Helical" evidence="9">
    <location>
        <begin position="460"/>
        <end position="484"/>
    </location>
</feature>
<dbReference type="Gene3D" id="6.10.340.10">
    <property type="match status" value="1"/>
</dbReference>
<dbReference type="SMART" id="SM00220">
    <property type="entry name" value="S_TKc"/>
    <property type="match status" value="1"/>
</dbReference>
<feature type="region of interest" description="Disordered" evidence="8">
    <location>
        <begin position="602"/>
        <end position="677"/>
    </location>
</feature>
<protein>
    <recommendedName>
        <fullName evidence="1">non-specific serine/threonine protein kinase</fullName>
        <ecNumber evidence="1">2.7.11.1</ecNumber>
    </recommendedName>
</protein>
<keyword evidence="9" id="KW-1133">Transmembrane helix</keyword>
<dbReference type="CDD" id="cd14014">
    <property type="entry name" value="STKc_PknB_like"/>
    <property type="match status" value="1"/>
</dbReference>
<dbReference type="SMART" id="SM00304">
    <property type="entry name" value="HAMP"/>
    <property type="match status" value="1"/>
</dbReference>
<evidence type="ECO:0000256" key="3">
    <source>
        <dbReference type="ARBA" id="ARBA00022679"/>
    </source>
</evidence>
<dbReference type="SUPFAM" id="SSF56112">
    <property type="entry name" value="Protein kinase-like (PK-like)"/>
    <property type="match status" value="1"/>
</dbReference>
<accession>A0AA37T080</accession>
<keyword evidence="4 7" id="KW-0547">Nucleotide-binding</keyword>
<dbReference type="CDD" id="cd06225">
    <property type="entry name" value="HAMP"/>
    <property type="match status" value="1"/>
</dbReference>
<dbReference type="InterPro" id="IPR000719">
    <property type="entry name" value="Prot_kinase_dom"/>
</dbReference>
<evidence type="ECO:0000256" key="5">
    <source>
        <dbReference type="ARBA" id="ARBA00022777"/>
    </source>
</evidence>
<sequence>MADDMLNRKIGRYEIQELIGEGAMAMVYRAYDPEINRSVACKILKADHCVDEEYMSRFLREAKAAGALSHSAIVTVFDVGKIDESPYIMMELLQGSDLGDVLKEKKTLSVKDTITIGLQLAKALDYAHSTGIVHRDIKPDNIIVLPDSETIKVADFGIARMNENEEAQKTQVGSVLGTPRYMSPEQALGDEVDGRSDLFSVGVILYEMLTGTKAFDASNMGTLMIQIAQKQPEPLKKLNPEVPAGLRQIVQKLLQKSPDKRFQTGNDLAQALISELNSLRDQQEEQKKHKYIPLKIKWTLSAVAIVAAVLLISMNVVFGLQSKAMTKQAIDSGASFAKFIATETAVPLLGEDWITLETFINDAAGRDTFAYLIVTDRSGVIRGASDTSLVGQTYTMQAMHDEAEVLMQTDDVHTSTSTMDDGTDVFNINTPILFQDTEVGTIILGLSQASLEEVKSVTAWLMFLLAIITISAVAVTMFIFGGLISKPLKAISQALEGFGSGDLDTRISLRRQDEIGEVFGDFNKMATSIQDRYTVVADELAQSGIKVTDDADISRRLEQSAIHQYKDEEVDDATILASSVIDIKTDGAEPNDDANTSVVDAAESIDSSSDDESASESDAIGDEDRTIISSSVITEIDHTEMDQSLNDSNIQNDAIENDVPKDPEQPDEDIEKNKKSS</sequence>
<dbReference type="Pfam" id="PF00672">
    <property type="entry name" value="HAMP"/>
    <property type="match status" value="1"/>
</dbReference>
<reference evidence="12" key="2">
    <citation type="submission" date="2023-01" db="EMBL/GenBank/DDBJ databases">
        <title>Draft genome sequence of Agaribacter marinus strain NBRC 110023.</title>
        <authorList>
            <person name="Sun Q."/>
            <person name="Mori K."/>
        </authorList>
    </citation>
    <scope>NUCLEOTIDE SEQUENCE</scope>
    <source>
        <strain evidence="12">NBRC 110023</strain>
    </source>
</reference>
<dbReference type="GO" id="GO:0005524">
    <property type="term" value="F:ATP binding"/>
    <property type="evidence" value="ECO:0007669"/>
    <property type="project" value="UniProtKB-UniRule"/>
</dbReference>
<evidence type="ECO:0000313" key="12">
    <source>
        <dbReference type="EMBL" id="GLR71909.1"/>
    </source>
</evidence>
<keyword evidence="9" id="KW-0472">Membrane</keyword>
<dbReference type="AlphaFoldDB" id="A0AA37T080"/>
<proteinExistence type="predicted"/>
<keyword evidence="6 7" id="KW-0067">ATP-binding</keyword>
<feature type="compositionally biased region" description="Polar residues" evidence="8">
    <location>
        <begin position="642"/>
        <end position="654"/>
    </location>
</feature>
<feature type="binding site" evidence="7">
    <location>
        <position position="42"/>
    </location>
    <ligand>
        <name>ATP</name>
        <dbReference type="ChEBI" id="CHEBI:30616"/>
    </ligand>
</feature>
<evidence type="ECO:0000259" key="11">
    <source>
        <dbReference type="PROSITE" id="PS50885"/>
    </source>
</evidence>
<dbReference type="Proteomes" id="UP001156601">
    <property type="component" value="Unassembled WGS sequence"/>
</dbReference>
<keyword evidence="3" id="KW-0808">Transferase</keyword>
<dbReference type="InterPro" id="IPR003660">
    <property type="entry name" value="HAMP_dom"/>
</dbReference>
<dbReference type="EMBL" id="BSOT01000006">
    <property type="protein sequence ID" value="GLR71909.1"/>
    <property type="molecule type" value="Genomic_DNA"/>
</dbReference>
<reference evidence="12" key="1">
    <citation type="journal article" date="2014" name="Int. J. Syst. Evol. Microbiol.">
        <title>Complete genome sequence of Corynebacterium casei LMG S-19264T (=DSM 44701T), isolated from a smear-ripened cheese.</title>
        <authorList>
            <consortium name="US DOE Joint Genome Institute (JGI-PGF)"/>
            <person name="Walter F."/>
            <person name="Albersmeier A."/>
            <person name="Kalinowski J."/>
            <person name="Ruckert C."/>
        </authorList>
    </citation>
    <scope>NUCLEOTIDE SEQUENCE</scope>
    <source>
        <strain evidence="12">NBRC 110023</strain>
    </source>
</reference>
<keyword evidence="9" id="KW-0812">Transmembrane</keyword>
<evidence type="ECO:0000256" key="1">
    <source>
        <dbReference type="ARBA" id="ARBA00012513"/>
    </source>
</evidence>
<dbReference type="EC" id="2.7.11.1" evidence="1"/>
<dbReference type="PROSITE" id="PS50885">
    <property type="entry name" value="HAMP"/>
    <property type="match status" value="1"/>
</dbReference>
<evidence type="ECO:0000256" key="2">
    <source>
        <dbReference type="ARBA" id="ARBA00022527"/>
    </source>
</evidence>
<evidence type="ECO:0000256" key="6">
    <source>
        <dbReference type="ARBA" id="ARBA00022840"/>
    </source>
</evidence>
<dbReference type="SUPFAM" id="SSF158472">
    <property type="entry name" value="HAMP domain-like"/>
    <property type="match status" value="1"/>
</dbReference>
<dbReference type="Gene3D" id="1.10.510.10">
    <property type="entry name" value="Transferase(Phosphotransferase) domain 1"/>
    <property type="match status" value="1"/>
</dbReference>
<feature type="domain" description="Protein kinase" evidence="10">
    <location>
        <begin position="13"/>
        <end position="273"/>
    </location>
</feature>
<dbReference type="PROSITE" id="PS00108">
    <property type="entry name" value="PROTEIN_KINASE_ST"/>
    <property type="match status" value="1"/>
</dbReference>
<gene>
    <name evidence="12" type="ORF">GCM10007852_28170</name>
</gene>
<comment type="caution">
    <text evidence="12">The sequence shown here is derived from an EMBL/GenBank/DDBJ whole genome shotgun (WGS) entry which is preliminary data.</text>
</comment>
<evidence type="ECO:0000256" key="7">
    <source>
        <dbReference type="PROSITE-ProRule" id="PRU10141"/>
    </source>
</evidence>
<dbReference type="PROSITE" id="PS00107">
    <property type="entry name" value="PROTEIN_KINASE_ATP"/>
    <property type="match status" value="1"/>
</dbReference>
<evidence type="ECO:0000256" key="4">
    <source>
        <dbReference type="ARBA" id="ARBA00022741"/>
    </source>
</evidence>
<dbReference type="InterPro" id="IPR029151">
    <property type="entry name" value="Sensor-like_sf"/>
</dbReference>
<organism evidence="12 13">
    <name type="scientific">Agaribacter marinus</name>
    <dbReference type="NCBI Taxonomy" id="1431249"/>
    <lineage>
        <taxon>Bacteria</taxon>
        <taxon>Pseudomonadati</taxon>
        <taxon>Pseudomonadota</taxon>
        <taxon>Gammaproteobacteria</taxon>
        <taxon>Alteromonadales</taxon>
        <taxon>Alteromonadaceae</taxon>
        <taxon>Agaribacter</taxon>
    </lineage>
</organism>
<evidence type="ECO:0000313" key="13">
    <source>
        <dbReference type="Proteomes" id="UP001156601"/>
    </source>
</evidence>
<dbReference type="GO" id="GO:0016020">
    <property type="term" value="C:membrane"/>
    <property type="evidence" value="ECO:0007669"/>
    <property type="project" value="InterPro"/>
</dbReference>
<dbReference type="PANTHER" id="PTHR43289">
    <property type="entry name" value="MITOGEN-ACTIVATED PROTEIN KINASE KINASE KINASE 20-RELATED"/>
    <property type="match status" value="1"/>
</dbReference>
<feature type="transmembrane region" description="Helical" evidence="9">
    <location>
        <begin position="298"/>
        <end position="318"/>
    </location>
</feature>
<dbReference type="FunFam" id="1.10.510.10:FF:000021">
    <property type="entry name" value="Serine/threonine protein kinase"/>
    <property type="match status" value="1"/>
</dbReference>
<keyword evidence="5" id="KW-0418">Kinase</keyword>
<evidence type="ECO:0000256" key="9">
    <source>
        <dbReference type="SAM" id="Phobius"/>
    </source>
</evidence>
<dbReference type="InterPro" id="IPR008271">
    <property type="entry name" value="Ser/Thr_kinase_AS"/>
</dbReference>
<dbReference type="Gene3D" id="3.30.200.20">
    <property type="entry name" value="Phosphorylase Kinase, domain 1"/>
    <property type="match status" value="1"/>
</dbReference>
<dbReference type="GO" id="GO:0004674">
    <property type="term" value="F:protein serine/threonine kinase activity"/>
    <property type="evidence" value="ECO:0007669"/>
    <property type="project" value="UniProtKB-KW"/>
</dbReference>
<dbReference type="InterPro" id="IPR011009">
    <property type="entry name" value="Kinase-like_dom_sf"/>
</dbReference>
<feature type="compositionally biased region" description="Acidic residues" evidence="8">
    <location>
        <begin position="608"/>
        <end position="621"/>
    </location>
</feature>
<dbReference type="RefSeq" id="WP_284218244.1">
    <property type="nucleotide sequence ID" value="NZ_BSOT01000006.1"/>
</dbReference>
<evidence type="ECO:0000259" key="10">
    <source>
        <dbReference type="PROSITE" id="PS50011"/>
    </source>
</evidence>
<feature type="domain" description="HAMP" evidence="11">
    <location>
        <begin position="482"/>
        <end position="534"/>
    </location>
</feature>
<keyword evidence="2" id="KW-0723">Serine/threonine-protein kinase</keyword>
<dbReference type="PANTHER" id="PTHR43289:SF34">
    <property type="entry name" value="SERINE_THREONINE-PROTEIN KINASE YBDM-RELATED"/>
    <property type="match status" value="1"/>
</dbReference>
<dbReference type="Pfam" id="PF00069">
    <property type="entry name" value="Pkinase"/>
    <property type="match status" value="1"/>
</dbReference>
<dbReference type="PROSITE" id="PS50011">
    <property type="entry name" value="PROTEIN_KINASE_DOM"/>
    <property type="match status" value="1"/>
</dbReference>